<evidence type="ECO:0000256" key="1">
    <source>
        <dbReference type="SAM" id="Phobius"/>
    </source>
</evidence>
<keyword evidence="1" id="KW-1133">Transmembrane helix</keyword>
<name>A0A0S4INV4_BODSA</name>
<keyword evidence="1 2" id="KW-0812">Transmembrane</keyword>
<dbReference type="EMBL" id="CYKH01000214">
    <property type="protein sequence ID" value="CUE93054.1"/>
    <property type="molecule type" value="Genomic_DNA"/>
</dbReference>
<sequence length="678" mass="72517">MSSELQQGSESGVEYCSTAMKKASNASTSTTTTTGAKSCVMVEASSAGTQSITIDKALAKTVSFPALLVLPFSLNTTDWLIELFRGRSDSRNLSMLDSRESTDTNNSNNSILFYDDDPTTQRQASYLFDSSSDGGVATIAATNTTGIVVLQLDTTPQYNSVHQVTLGYYCGGRYETATLTAQWPVRSVVVLSLVQEIFAGIVIPLGLLTGDPSAAAALTFISAMSCSGEPLTSLSIASYFISVFFDAGPAALALGNLGIAAACFALHGAAAAGFWYYYYSSAVHSTQKSKVLSLSVVVVEGDDSTTIVDETSSSSSGSSSSLPHRHYGVGDDDGVQQNPWWMDTCGGVRGPAWSVLLLQFMLPGAMYGGALCLSSGEDSALGGALALILSVLSVVALFVTLIVVVLPHARYMEYTQPRPTGSRLEVHLGILPRTHWSPRPLVKGFGPLMASRCRRFCGLTLADLLLTCALSIAAALAVGTNGASCSYATLLVAALYLLYAAVLLAFRPHRFPTDKVLSPVVAANFGTLCILKYYDEDTNVLKTILSIVQIFQMLLRLWIGFREWQWDLQQDHDDDEAGNDREEELSRITKPIAKECDEQQQTAKPSVFLMNSEEEDALFSEGSNVVDDMLGLYASTKTMNTGAACLEATPAVMPPLDDGLFWDASGTMILSVVINSEP</sequence>
<protein>
    <submittedName>
        <fullName evidence="2">Transmembrane protein, putative</fullName>
    </submittedName>
</protein>
<reference evidence="3" key="1">
    <citation type="submission" date="2015-09" db="EMBL/GenBank/DDBJ databases">
        <authorList>
            <consortium name="Pathogen Informatics"/>
        </authorList>
    </citation>
    <scope>NUCLEOTIDE SEQUENCE [LARGE SCALE GENOMIC DNA]</scope>
    <source>
        <strain evidence="3">Lake Konstanz</strain>
    </source>
</reference>
<keyword evidence="1" id="KW-0472">Membrane</keyword>
<dbReference type="Proteomes" id="UP000051952">
    <property type="component" value="Unassembled WGS sequence"/>
</dbReference>
<dbReference type="AlphaFoldDB" id="A0A0S4INV4"/>
<evidence type="ECO:0000313" key="3">
    <source>
        <dbReference type="Proteomes" id="UP000051952"/>
    </source>
</evidence>
<dbReference type="VEuPathDB" id="TriTrypDB:BSAL_57480"/>
<accession>A0A0S4INV4</accession>
<evidence type="ECO:0000313" key="2">
    <source>
        <dbReference type="EMBL" id="CUE93054.1"/>
    </source>
</evidence>
<feature type="transmembrane region" description="Helical" evidence="1">
    <location>
        <begin position="456"/>
        <end position="480"/>
    </location>
</feature>
<feature type="transmembrane region" description="Helical" evidence="1">
    <location>
        <begin position="383"/>
        <end position="406"/>
    </location>
</feature>
<feature type="transmembrane region" description="Helical" evidence="1">
    <location>
        <begin position="257"/>
        <end position="279"/>
    </location>
</feature>
<feature type="transmembrane region" description="Helical" evidence="1">
    <location>
        <begin position="188"/>
        <end position="208"/>
    </location>
</feature>
<gene>
    <name evidence="2" type="ORF">BSAL_57480</name>
</gene>
<feature type="transmembrane region" description="Helical" evidence="1">
    <location>
        <begin position="352"/>
        <end position="371"/>
    </location>
</feature>
<feature type="transmembrane region" description="Helical" evidence="1">
    <location>
        <begin position="486"/>
        <end position="504"/>
    </location>
</feature>
<proteinExistence type="predicted"/>
<organism evidence="2 3">
    <name type="scientific">Bodo saltans</name>
    <name type="common">Flagellated protozoan</name>
    <dbReference type="NCBI Taxonomy" id="75058"/>
    <lineage>
        <taxon>Eukaryota</taxon>
        <taxon>Discoba</taxon>
        <taxon>Euglenozoa</taxon>
        <taxon>Kinetoplastea</taxon>
        <taxon>Metakinetoplastina</taxon>
        <taxon>Eubodonida</taxon>
        <taxon>Bodonidae</taxon>
        <taxon>Bodo</taxon>
    </lineage>
</organism>
<keyword evidence="3" id="KW-1185">Reference proteome</keyword>